<feature type="compositionally biased region" description="Low complexity" evidence="1">
    <location>
        <begin position="200"/>
        <end position="212"/>
    </location>
</feature>
<dbReference type="OrthoDB" id="6374403at2759"/>
<sequence>MFVPVSLLWDVELTENLYPFTKSKALSASVKISNATSVRVTQGFLEEWLKILSVGLDLWNCGTVTLSSAPYIYRHLSRSFSTFIGAPPASPQIASPDQGVGGPFSAQLIEVDLKCEQHQGEAVIGVVEELRIPGLNLLLGNDLCRNRVRVDCPMTSVVPLSDSTTEALEMDFPGTFPVCAVTRSLGRVAASPMMQHPGTSSAADDLALSPADTRPSSTPTETEVPDLSKLFVLDSEANTASPILPLDTPQSLMKLQGRDEDDKRLSACAVREEDVERELGDCFYLKDKVLWRRWRLPHLQDEHGVWDVHQVVVPQALSLNYSGDVS</sequence>
<feature type="region of interest" description="Disordered" evidence="1">
    <location>
        <begin position="192"/>
        <end position="223"/>
    </location>
</feature>
<dbReference type="AlphaFoldDB" id="A0A5B7E0A4"/>
<gene>
    <name evidence="2" type="ORF">E2C01_019770</name>
</gene>
<evidence type="ECO:0000256" key="1">
    <source>
        <dbReference type="SAM" id="MobiDB-lite"/>
    </source>
</evidence>
<reference evidence="2 3" key="1">
    <citation type="submission" date="2019-05" db="EMBL/GenBank/DDBJ databases">
        <title>Another draft genome of Portunus trituberculatus and its Hox gene families provides insights of decapod evolution.</title>
        <authorList>
            <person name="Jeong J.-H."/>
            <person name="Song I."/>
            <person name="Kim S."/>
            <person name="Choi T."/>
            <person name="Kim D."/>
            <person name="Ryu S."/>
            <person name="Kim W."/>
        </authorList>
    </citation>
    <scope>NUCLEOTIDE SEQUENCE [LARGE SCALE GENOMIC DNA]</scope>
    <source>
        <tissue evidence="2">Muscle</tissue>
    </source>
</reference>
<dbReference type="EMBL" id="VSRR010001624">
    <property type="protein sequence ID" value="MPC26623.1"/>
    <property type="molecule type" value="Genomic_DNA"/>
</dbReference>
<organism evidence="2 3">
    <name type="scientific">Portunus trituberculatus</name>
    <name type="common">Swimming crab</name>
    <name type="synonym">Neptunus trituberculatus</name>
    <dbReference type="NCBI Taxonomy" id="210409"/>
    <lineage>
        <taxon>Eukaryota</taxon>
        <taxon>Metazoa</taxon>
        <taxon>Ecdysozoa</taxon>
        <taxon>Arthropoda</taxon>
        <taxon>Crustacea</taxon>
        <taxon>Multicrustacea</taxon>
        <taxon>Malacostraca</taxon>
        <taxon>Eumalacostraca</taxon>
        <taxon>Eucarida</taxon>
        <taxon>Decapoda</taxon>
        <taxon>Pleocyemata</taxon>
        <taxon>Brachyura</taxon>
        <taxon>Eubrachyura</taxon>
        <taxon>Portunoidea</taxon>
        <taxon>Portunidae</taxon>
        <taxon>Portuninae</taxon>
        <taxon>Portunus</taxon>
    </lineage>
</organism>
<proteinExistence type="predicted"/>
<protein>
    <submittedName>
        <fullName evidence="2">Uncharacterized protein</fullName>
    </submittedName>
</protein>
<comment type="caution">
    <text evidence="2">The sequence shown here is derived from an EMBL/GenBank/DDBJ whole genome shotgun (WGS) entry which is preliminary data.</text>
</comment>
<evidence type="ECO:0000313" key="3">
    <source>
        <dbReference type="Proteomes" id="UP000324222"/>
    </source>
</evidence>
<name>A0A5B7E0A4_PORTR</name>
<accession>A0A5B7E0A4</accession>
<evidence type="ECO:0000313" key="2">
    <source>
        <dbReference type="EMBL" id="MPC26623.1"/>
    </source>
</evidence>
<keyword evidence="3" id="KW-1185">Reference proteome</keyword>
<dbReference type="Proteomes" id="UP000324222">
    <property type="component" value="Unassembled WGS sequence"/>
</dbReference>